<dbReference type="InterPro" id="IPR002591">
    <property type="entry name" value="Phosphodiest/P_Trfase"/>
</dbReference>
<reference evidence="3" key="1">
    <citation type="submission" date="2021-07" db="EMBL/GenBank/DDBJ databases">
        <title>Shewanella sp. YLB-07 whole genome sequence.</title>
        <authorList>
            <person name="Yu L."/>
        </authorList>
    </citation>
    <scope>NUCLEOTIDE SEQUENCE</scope>
    <source>
        <strain evidence="3">YLB-08</strain>
    </source>
</reference>
<organism evidence="3 4">
    <name type="scientific">Shewanella eurypsychrophilus</name>
    <dbReference type="NCBI Taxonomy" id="2593656"/>
    <lineage>
        <taxon>Bacteria</taxon>
        <taxon>Pseudomonadati</taxon>
        <taxon>Pseudomonadota</taxon>
        <taxon>Gammaproteobacteria</taxon>
        <taxon>Alteromonadales</taxon>
        <taxon>Shewanellaceae</taxon>
        <taxon>Shewanella</taxon>
    </lineage>
</organism>
<feature type="compositionally biased region" description="Polar residues" evidence="1">
    <location>
        <begin position="179"/>
        <end position="190"/>
    </location>
</feature>
<protein>
    <submittedName>
        <fullName evidence="3">Alkaline phosphatase family protein</fullName>
    </submittedName>
</protein>
<accession>A0ABX6V1I3</accession>
<dbReference type="EMBL" id="CP045503">
    <property type="protein sequence ID" value="QPG56481.1"/>
    <property type="molecule type" value="Genomic_DNA"/>
</dbReference>
<keyword evidence="4" id="KW-1185">Reference proteome</keyword>
<dbReference type="InterPro" id="IPR017850">
    <property type="entry name" value="Alkaline_phosphatase_core_sf"/>
</dbReference>
<dbReference type="Proteomes" id="UP000316416">
    <property type="component" value="Chromosome"/>
</dbReference>
<evidence type="ECO:0000313" key="4">
    <source>
        <dbReference type="Proteomes" id="UP000316416"/>
    </source>
</evidence>
<dbReference type="SUPFAM" id="SSF53649">
    <property type="entry name" value="Alkaline phosphatase-like"/>
    <property type="match status" value="1"/>
</dbReference>
<dbReference type="Pfam" id="PF01663">
    <property type="entry name" value="Phosphodiest"/>
    <property type="match status" value="1"/>
</dbReference>
<feature type="chain" id="PRO_5046955834" evidence="2">
    <location>
        <begin position="30"/>
        <end position="991"/>
    </location>
</feature>
<sequence length="991" mass="111595">MDIGAKTSWSGLGKWALLSVSLLSSAAWADIGDTPVIGGVFNASEIMRDQIVSSLSYSTKLTRDITLFTIGGLSLDAYILTLPLDKKVKARVIAQLSDPTYAIPLGHFLYRFYDRYTGLNSEDEFKQYLASIYDEEQLKQFEHSLYHFGSGSVKDKTADRVKEESSSSADQRLTKQESAKQTSVKHQSAQAQGIKADRKFIASMVTIYDALVDIGMWQDMDAVPAKYTYLTNNPADLQLVDKIQPIIIDIMSDAAGGMDEGEMKASVLAIIADDKPENRSKVNNKAQALTVTLIDFVRLNVLKAYRQFVFQTEREQALNAWMQDTFDDNSDDLIAFLKSQQQRRHSVQVTVDGLQQSLIEGLVDQSKPFIHKAYQLHQERAAVKPKTEVTQEPEHQQQVKFMAQLAKEAYRDPNYLPFFKRLYRDNPHSITQVGISSTPTISVRNLPIIKTGAKVSGEGGTGIPNFHFVDRDRDRAYYFFGNDALQLDRLMESHGVRTMFDRLAYLITLNCNGQYDWNAHTSYDGLVNLGLGEVQRDYGEKRCIRELQERAKVEVKLKKDRAELIEDIRGYQGIWFVDVFTKLTKKWKIEKAISELAKLDGQGMPDHTLIYNPWPDHFAHFTGPFSDEIIMPTGELNRLDFWLEKTEQAYRNAGIYDQTLWGMAGDHGLSPVFYALNPERQVFDNLSKKLGYPLLVKKISSDEGEGPKITNALNYESNKGIDVVVASTAGGNMMMDFFNAKSGWEAQPVYSELINWTPINAPMQSDTVDIVTETVNSLSESLDYMVLRQRSCQAEGCLVRLIGHRDGVRHDELVERRGDKLFYSSAKGGSPKLLDITSLNPYRNSPSQAEIEHFSELQNLCITQAKADDVNSWCNVEQWRDLTRFTSRPDSVNQLARLYDETRAGTINLFPKAGIGFNTKVPGRHAGESFSEKDAFIGFWGMPIGPNASTLKIEENGSLAPTLYEFLTGEQVSPGENGWGYPSLLNKLDIQ</sequence>
<gene>
    <name evidence="3" type="ORF">FM038_002865</name>
</gene>
<feature type="signal peptide" evidence="2">
    <location>
        <begin position="1"/>
        <end position="29"/>
    </location>
</feature>
<evidence type="ECO:0000256" key="2">
    <source>
        <dbReference type="SAM" id="SignalP"/>
    </source>
</evidence>
<proteinExistence type="predicted"/>
<dbReference type="RefSeq" id="WP_142871864.1">
    <property type="nucleotide sequence ID" value="NZ_CP045503.2"/>
</dbReference>
<dbReference type="Gene3D" id="3.40.720.10">
    <property type="entry name" value="Alkaline Phosphatase, subunit A"/>
    <property type="match status" value="1"/>
</dbReference>
<evidence type="ECO:0000256" key="1">
    <source>
        <dbReference type="SAM" id="MobiDB-lite"/>
    </source>
</evidence>
<feature type="region of interest" description="Disordered" evidence="1">
    <location>
        <begin position="157"/>
        <end position="190"/>
    </location>
</feature>
<evidence type="ECO:0000313" key="3">
    <source>
        <dbReference type="EMBL" id="QPG56481.1"/>
    </source>
</evidence>
<keyword evidence="2" id="KW-0732">Signal</keyword>
<name>A0ABX6V1I3_9GAMM</name>